<dbReference type="InterPro" id="IPR025345">
    <property type="entry name" value="DUF4249"/>
</dbReference>
<name>A0ABZ0IQ70_9BACT</name>
<dbReference type="PROSITE" id="PS51257">
    <property type="entry name" value="PROKAR_LIPOPROTEIN"/>
    <property type="match status" value="1"/>
</dbReference>
<gene>
    <name evidence="1" type="ORF">RT717_26310</name>
</gene>
<accession>A0ABZ0IQ70</accession>
<dbReference type="Pfam" id="PF14054">
    <property type="entry name" value="DUF4249"/>
    <property type="match status" value="1"/>
</dbReference>
<evidence type="ECO:0000313" key="1">
    <source>
        <dbReference type="EMBL" id="WOK06593.1"/>
    </source>
</evidence>
<dbReference type="EMBL" id="CP136051">
    <property type="protein sequence ID" value="WOK06593.1"/>
    <property type="molecule type" value="Genomic_DNA"/>
</dbReference>
<dbReference type="Proteomes" id="UP001302349">
    <property type="component" value="Chromosome"/>
</dbReference>
<reference evidence="1 2" key="1">
    <citation type="journal article" date="2023" name="Microbiol. Resour. Announc.">
        <title>Complete Genome Sequence of Imperialibacter roseus strain P4T.</title>
        <authorList>
            <person name="Tizabi D.R."/>
            <person name="Bachvaroff T."/>
            <person name="Hill R.T."/>
        </authorList>
    </citation>
    <scope>NUCLEOTIDE SEQUENCE [LARGE SCALE GENOMIC DNA]</scope>
    <source>
        <strain evidence="1 2">P4T</strain>
    </source>
</reference>
<keyword evidence="2" id="KW-1185">Reference proteome</keyword>
<protein>
    <submittedName>
        <fullName evidence="1">DUF4249 domain-containing protein</fullName>
    </submittedName>
</protein>
<proteinExistence type="predicted"/>
<organism evidence="1 2">
    <name type="scientific">Imperialibacter roseus</name>
    <dbReference type="NCBI Taxonomy" id="1324217"/>
    <lineage>
        <taxon>Bacteria</taxon>
        <taxon>Pseudomonadati</taxon>
        <taxon>Bacteroidota</taxon>
        <taxon>Cytophagia</taxon>
        <taxon>Cytophagales</taxon>
        <taxon>Flammeovirgaceae</taxon>
        <taxon>Imperialibacter</taxon>
    </lineage>
</organism>
<sequence length="388" mass="43586">MRIITLAILIFFVSVGCLERFEPQGTKLTNLLVVEGQLTTGAEGNTIKLSRTRAIGMKDMIPEQNAIVKVTDGHSNDYLFKETLPGTYYNPAADLTAKVGEKYVLDIVTAGGSHYQSSPVTLKQTPPIEKVYYSSETRLTDDGRALSGIAIYLDAFDENNNTNYYRWEWTENWEIQMPVNSKFDFQVDKDTVGMGYPIPKILPVNICYNSDTSSRIMVASTKTLSEDRVKKYEINFTSTKGFKLKSLYGIIVKQYALDEAGYKYWEALRASSEGVGTLFDPQPYELTGNVFNTSDGNEPVLGYFDASTVSVNSLVVIRDQLDSLVYPLEQCDQERDTVPYRLVQDYLQAGYLIDTTGLFGSTYVIMAPVDCSDCRLYGSLERPKFRPD</sequence>
<evidence type="ECO:0000313" key="2">
    <source>
        <dbReference type="Proteomes" id="UP001302349"/>
    </source>
</evidence>
<dbReference type="RefSeq" id="WP_317489307.1">
    <property type="nucleotide sequence ID" value="NZ_CP136051.1"/>
</dbReference>